<feature type="compositionally biased region" description="Basic and acidic residues" evidence="1">
    <location>
        <begin position="19"/>
        <end position="36"/>
    </location>
</feature>
<name>A0A388T1N1_9ACTN</name>
<evidence type="ECO:0000313" key="3">
    <source>
        <dbReference type="Proteomes" id="UP000265354"/>
    </source>
</evidence>
<evidence type="ECO:0000256" key="1">
    <source>
        <dbReference type="SAM" id="MobiDB-lite"/>
    </source>
</evidence>
<organism evidence="2 3">
    <name type="scientific">Streptomyces spongiicola</name>
    <dbReference type="NCBI Taxonomy" id="1690221"/>
    <lineage>
        <taxon>Bacteria</taxon>
        <taxon>Bacillati</taxon>
        <taxon>Actinomycetota</taxon>
        <taxon>Actinomycetes</taxon>
        <taxon>Kitasatosporales</taxon>
        <taxon>Streptomycetaceae</taxon>
        <taxon>Streptomyces</taxon>
    </lineage>
</organism>
<accession>A0A388T1N1</accession>
<dbReference type="Proteomes" id="UP000265354">
    <property type="component" value="Unassembled WGS sequence"/>
</dbReference>
<proteinExistence type="predicted"/>
<feature type="region of interest" description="Disordered" evidence="1">
    <location>
        <begin position="1"/>
        <end position="68"/>
    </location>
</feature>
<sequence length="92" mass="10005">MRSCGARALGEGRPAKPGQAERRQADWRQAERRQADWRQAADMPGAPPAPARCGARGREGRGPTCSRVTSGRLMTVRGHTAVVMDHTLTLEL</sequence>
<gene>
    <name evidence="2" type="ORF">SSP531S_34930</name>
</gene>
<reference evidence="2 3" key="1">
    <citation type="submission" date="2018-07" db="EMBL/GenBank/DDBJ databases">
        <title>Whole Genome Shotgun Sequence of Streptomyces spongiicola strain 531S.</title>
        <authorList>
            <person name="Dohra H."/>
            <person name="Kodani S."/>
        </authorList>
    </citation>
    <scope>NUCLEOTIDE SEQUENCE [LARGE SCALE GENOMIC DNA]</scope>
    <source>
        <strain evidence="2 3">531S</strain>
    </source>
</reference>
<dbReference type="AlphaFoldDB" id="A0A388T1N1"/>
<evidence type="ECO:0000313" key="2">
    <source>
        <dbReference type="EMBL" id="GBQ02041.1"/>
    </source>
</evidence>
<protein>
    <submittedName>
        <fullName evidence="2">Uncharacterized protein</fullName>
    </submittedName>
</protein>
<dbReference type="EMBL" id="BGZL01000009">
    <property type="protein sequence ID" value="GBQ02041.1"/>
    <property type="molecule type" value="Genomic_DNA"/>
</dbReference>
<comment type="caution">
    <text evidence="2">The sequence shown here is derived from an EMBL/GenBank/DDBJ whole genome shotgun (WGS) entry which is preliminary data.</text>
</comment>